<accession>A0A1J4KTJ7</accession>
<evidence type="ECO:0000256" key="1">
    <source>
        <dbReference type="SAM" id="MobiDB-lite"/>
    </source>
</evidence>
<evidence type="ECO:0000313" key="4">
    <source>
        <dbReference type="Proteomes" id="UP000179807"/>
    </source>
</evidence>
<keyword evidence="4" id="KW-1185">Reference proteome</keyword>
<reference evidence="3" key="1">
    <citation type="submission" date="2016-10" db="EMBL/GenBank/DDBJ databases">
        <authorList>
            <person name="Benchimol M."/>
            <person name="Almeida L.G."/>
            <person name="Vasconcelos A.T."/>
            <person name="Perreira-Neves A."/>
            <person name="Rosa I.A."/>
            <person name="Tasca T."/>
            <person name="Bogo M.R."/>
            <person name="de Souza W."/>
        </authorList>
    </citation>
    <scope>NUCLEOTIDE SEQUENCE [LARGE SCALE GENOMIC DNA]</scope>
    <source>
        <strain evidence="3">K</strain>
    </source>
</reference>
<feature type="region of interest" description="Disordered" evidence="1">
    <location>
        <begin position="85"/>
        <end position="116"/>
    </location>
</feature>
<feature type="compositionally biased region" description="Basic and acidic residues" evidence="1">
    <location>
        <begin position="165"/>
        <end position="175"/>
    </location>
</feature>
<feature type="compositionally biased region" description="Basic and acidic residues" evidence="1">
    <location>
        <begin position="22"/>
        <end position="33"/>
    </location>
</feature>
<feature type="compositionally biased region" description="Basic and acidic residues" evidence="1">
    <location>
        <begin position="85"/>
        <end position="102"/>
    </location>
</feature>
<dbReference type="EMBL" id="MLAK01000550">
    <property type="protein sequence ID" value="OHT12990.1"/>
    <property type="molecule type" value="Genomic_DNA"/>
</dbReference>
<feature type="compositionally biased region" description="Low complexity" evidence="1">
    <location>
        <begin position="191"/>
        <end position="200"/>
    </location>
</feature>
<keyword evidence="2" id="KW-0472">Membrane</keyword>
<dbReference type="Proteomes" id="UP000179807">
    <property type="component" value="Unassembled WGS sequence"/>
</dbReference>
<feature type="compositionally biased region" description="Polar residues" evidence="1">
    <location>
        <begin position="103"/>
        <end position="116"/>
    </location>
</feature>
<name>A0A1J4KTJ7_9EUKA</name>
<evidence type="ECO:0000256" key="2">
    <source>
        <dbReference type="SAM" id="Phobius"/>
    </source>
</evidence>
<keyword evidence="2" id="KW-0812">Transmembrane</keyword>
<feature type="region of interest" description="Disordered" evidence="1">
    <location>
        <begin position="466"/>
        <end position="537"/>
    </location>
</feature>
<dbReference type="AlphaFoldDB" id="A0A1J4KTJ7"/>
<feature type="compositionally biased region" description="Low complexity" evidence="1">
    <location>
        <begin position="521"/>
        <end position="537"/>
    </location>
</feature>
<sequence>MPSIPIFLPSEENSETSDGEEKEGGQEKEGEQEKDVDEEKESTETNPVLFKVDNTIDPTQKFIEVNHEFIERRNKLLNINNKMHKYQEQHEKSNKKDEKEDFSLTQSLNNSSPKNEADFFSNSKDSLMTSHNMISFECNNTVNECASSDLEYISVQTDPILPNTVDKEPYEKDQDFPETSSEFFDNEKESFSSNPSNEESPPTPDVTPNKGYAEVIREFNAVVHYVKDHGISDSYSSQVLHSFYNLDSKLSILAVFQADFNFTDYNHHNYHININYTKSLSNDIVGSLSILVSMTPEHIHNATFYVFQHDKSPVIITKPSTEQSAKRLKLSKSAEISRSLKSSSFGQFFSYSTSNRRSYFAKGGGAIYVHNTQDIDSLKTMRCTFENNKCAGTFEISYDLLFSGTNMWISLHDSFSAPQKFSYRQSSKSKGENDGLQAILIDSTFPEIDDSDTYFVASNTFSEAPPIVEVNNTDPEEDNDFDYQPNTPFPSFSPEPTTKSHTPRQTTIDMLSLPPKQSEFPTPVASPPSTSTPTQSASASRSFFFSSATVTETIIGSIVNTFTRSQTYSIHITYSLTPVFQTTYTATQTYINGYLTNTVLSFLSNYYSYQQISTLTLTIADFPFTFISFTRTVIGDVIILPKDEEPRFKMSTGTLIGLIVGSVASFLLLILLMIVTVKFLKKQSQTYYSDDQEFIEEVPSIVKTKMKNPVFMKMNYQWDSDPFNIDFEEVTLSYSPDYQRY</sequence>
<dbReference type="GeneID" id="94833997"/>
<comment type="caution">
    <text evidence="3">The sequence shown here is derived from an EMBL/GenBank/DDBJ whole genome shotgun (WGS) entry which is preliminary data.</text>
</comment>
<proteinExistence type="predicted"/>
<dbReference type="RefSeq" id="XP_068366126.1">
    <property type="nucleotide sequence ID" value="XM_068499293.1"/>
</dbReference>
<feature type="region of interest" description="Disordered" evidence="1">
    <location>
        <begin position="1"/>
        <end position="52"/>
    </location>
</feature>
<gene>
    <name evidence="3" type="ORF">TRFO_16948</name>
</gene>
<protein>
    <submittedName>
        <fullName evidence="3">Uncharacterized protein</fullName>
    </submittedName>
</protein>
<dbReference type="VEuPathDB" id="TrichDB:TRFO_16948"/>
<keyword evidence="2" id="KW-1133">Transmembrane helix</keyword>
<feature type="region of interest" description="Disordered" evidence="1">
    <location>
        <begin position="161"/>
        <end position="210"/>
    </location>
</feature>
<feature type="transmembrane region" description="Helical" evidence="2">
    <location>
        <begin position="655"/>
        <end position="677"/>
    </location>
</feature>
<organism evidence="3 4">
    <name type="scientific">Tritrichomonas foetus</name>
    <dbReference type="NCBI Taxonomy" id="1144522"/>
    <lineage>
        <taxon>Eukaryota</taxon>
        <taxon>Metamonada</taxon>
        <taxon>Parabasalia</taxon>
        <taxon>Tritrichomonadida</taxon>
        <taxon>Tritrichomonadidae</taxon>
        <taxon>Tritrichomonas</taxon>
    </lineage>
</organism>
<evidence type="ECO:0000313" key="3">
    <source>
        <dbReference type="EMBL" id="OHT12990.1"/>
    </source>
</evidence>
<feature type="compositionally biased region" description="Acidic residues" evidence="1">
    <location>
        <begin position="12"/>
        <end position="21"/>
    </location>
</feature>